<sequence length="69" mass="8304">MYVARRTWAFDGIFWKYLDEKFFGKNESSDFKERLKLLSLEQVDAMKELVKRKLEEKEECAESKLPPNI</sequence>
<keyword evidence="2" id="KW-1185">Reference proteome</keyword>
<accession>A0ABR1IIQ1</accession>
<organism evidence="1 2">
    <name type="scientific">Neonectria magnoliae</name>
    <dbReference type="NCBI Taxonomy" id="2732573"/>
    <lineage>
        <taxon>Eukaryota</taxon>
        <taxon>Fungi</taxon>
        <taxon>Dikarya</taxon>
        <taxon>Ascomycota</taxon>
        <taxon>Pezizomycotina</taxon>
        <taxon>Sordariomycetes</taxon>
        <taxon>Hypocreomycetidae</taxon>
        <taxon>Hypocreales</taxon>
        <taxon>Nectriaceae</taxon>
        <taxon>Neonectria</taxon>
    </lineage>
</organism>
<dbReference type="Proteomes" id="UP001498421">
    <property type="component" value="Unassembled WGS sequence"/>
</dbReference>
<name>A0ABR1IIQ1_9HYPO</name>
<evidence type="ECO:0000313" key="1">
    <source>
        <dbReference type="EMBL" id="KAK7433169.1"/>
    </source>
</evidence>
<reference evidence="1 2" key="1">
    <citation type="journal article" date="2025" name="Microbiol. Resour. Announc.">
        <title>Draft genome sequences for Neonectria magnoliae and Neonectria punicea, canker pathogens of Liriodendron tulipifera and Acer saccharum in West Virginia.</title>
        <authorList>
            <person name="Petronek H.M."/>
            <person name="Kasson M.T."/>
            <person name="Metheny A.M."/>
            <person name="Stauder C.M."/>
            <person name="Lovett B."/>
            <person name="Lynch S.C."/>
            <person name="Garnas J.R."/>
            <person name="Kasson L.R."/>
            <person name="Stajich J.E."/>
        </authorList>
    </citation>
    <scope>NUCLEOTIDE SEQUENCE [LARGE SCALE GENOMIC DNA]</scope>
    <source>
        <strain evidence="1 2">NRRL 64651</strain>
    </source>
</reference>
<proteinExistence type="predicted"/>
<gene>
    <name evidence="1" type="ORF">QQZ08_000100</name>
</gene>
<protein>
    <submittedName>
        <fullName evidence="1">Uncharacterized protein</fullName>
    </submittedName>
</protein>
<evidence type="ECO:0000313" key="2">
    <source>
        <dbReference type="Proteomes" id="UP001498421"/>
    </source>
</evidence>
<dbReference type="EMBL" id="JAZAVK010000001">
    <property type="protein sequence ID" value="KAK7433169.1"/>
    <property type="molecule type" value="Genomic_DNA"/>
</dbReference>
<comment type="caution">
    <text evidence="1">The sequence shown here is derived from an EMBL/GenBank/DDBJ whole genome shotgun (WGS) entry which is preliminary data.</text>
</comment>